<protein>
    <submittedName>
        <fullName evidence="2">Acetyltransferase (GNAT) family protein</fullName>
    </submittedName>
</protein>
<dbReference type="EMBL" id="FMUS01000003">
    <property type="protein sequence ID" value="SCY00106.1"/>
    <property type="molecule type" value="Genomic_DNA"/>
</dbReference>
<dbReference type="RefSeq" id="WP_091539834.1">
    <property type="nucleotide sequence ID" value="NZ_FMUS01000003.1"/>
</dbReference>
<dbReference type="AlphaFoldDB" id="A0A1G5CCM2"/>
<gene>
    <name evidence="2" type="ORF">SAMN03080606_00618</name>
</gene>
<dbReference type="CDD" id="cd04301">
    <property type="entry name" value="NAT_SF"/>
    <property type="match status" value="1"/>
</dbReference>
<dbReference type="Gene3D" id="3.40.630.30">
    <property type="match status" value="1"/>
</dbReference>
<evidence type="ECO:0000313" key="2">
    <source>
        <dbReference type="EMBL" id="SCY00106.1"/>
    </source>
</evidence>
<name>A0A1G5CCM2_9FIRM</name>
<dbReference type="Proteomes" id="UP000198636">
    <property type="component" value="Unassembled WGS sequence"/>
</dbReference>
<keyword evidence="3" id="KW-1185">Reference proteome</keyword>
<dbReference type="PROSITE" id="PS51186">
    <property type="entry name" value="GNAT"/>
    <property type="match status" value="1"/>
</dbReference>
<accession>A0A1G5CCM2</accession>
<dbReference type="SUPFAM" id="SSF55729">
    <property type="entry name" value="Acyl-CoA N-acyltransferases (Nat)"/>
    <property type="match status" value="1"/>
</dbReference>
<dbReference type="InterPro" id="IPR000182">
    <property type="entry name" value="GNAT_dom"/>
</dbReference>
<evidence type="ECO:0000313" key="3">
    <source>
        <dbReference type="Proteomes" id="UP000198636"/>
    </source>
</evidence>
<dbReference type="GO" id="GO:0016747">
    <property type="term" value="F:acyltransferase activity, transferring groups other than amino-acyl groups"/>
    <property type="evidence" value="ECO:0007669"/>
    <property type="project" value="InterPro"/>
</dbReference>
<evidence type="ECO:0000259" key="1">
    <source>
        <dbReference type="PROSITE" id="PS51186"/>
    </source>
</evidence>
<feature type="domain" description="N-acetyltransferase" evidence="1">
    <location>
        <begin position="1"/>
        <end position="146"/>
    </location>
</feature>
<sequence>MIRELRIEDKALFISMVKDFYESEAVLHNIPIENTINTFNEINSSSPYIKGYLMEDQGEAAGYGLVSFTYSNEANGLVVLIEELYIRENFRGLGFGGKFIDFIIMEFSSQAKRFRLELSKKNKSAEKLYLRKGFIPLEYNQMIYDL</sequence>
<dbReference type="OrthoDB" id="95438at2"/>
<dbReference type="Pfam" id="PF00583">
    <property type="entry name" value="Acetyltransf_1"/>
    <property type="match status" value="1"/>
</dbReference>
<dbReference type="InterPro" id="IPR016181">
    <property type="entry name" value="Acyl_CoA_acyltransferase"/>
</dbReference>
<proteinExistence type="predicted"/>
<dbReference type="STRING" id="1120976.SAMN03080606_00618"/>
<reference evidence="2 3" key="1">
    <citation type="submission" date="2016-10" db="EMBL/GenBank/DDBJ databases">
        <authorList>
            <person name="de Groot N.N."/>
        </authorList>
    </citation>
    <scope>NUCLEOTIDE SEQUENCE [LARGE SCALE GENOMIC DNA]</scope>
    <source>
        <strain evidence="2 3">DSM 18978</strain>
    </source>
</reference>
<organism evidence="2 3">
    <name type="scientific">Alkaliphilus peptidifermentans DSM 18978</name>
    <dbReference type="NCBI Taxonomy" id="1120976"/>
    <lineage>
        <taxon>Bacteria</taxon>
        <taxon>Bacillati</taxon>
        <taxon>Bacillota</taxon>
        <taxon>Clostridia</taxon>
        <taxon>Peptostreptococcales</taxon>
        <taxon>Natronincolaceae</taxon>
        <taxon>Alkaliphilus</taxon>
    </lineage>
</organism>
<keyword evidence="2" id="KW-0808">Transferase</keyword>